<dbReference type="GO" id="GO:0052621">
    <property type="term" value="F:diguanylate cyclase activity"/>
    <property type="evidence" value="ECO:0007669"/>
    <property type="project" value="TreeGrafter"/>
</dbReference>
<accession>A0A2W5Z517</accession>
<dbReference type="InterPro" id="IPR050469">
    <property type="entry name" value="Diguanylate_Cyclase"/>
</dbReference>
<dbReference type="PROSITE" id="PS50887">
    <property type="entry name" value="GGDEF"/>
    <property type="match status" value="1"/>
</dbReference>
<gene>
    <name evidence="3" type="ORF">DLM65_14830</name>
    <name evidence="2" type="ORF">JF886_12700</name>
</gene>
<dbReference type="InterPro" id="IPR043128">
    <property type="entry name" value="Rev_trsase/Diguanyl_cyclase"/>
</dbReference>
<evidence type="ECO:0000259" key="1">
    <source>
        <dbReference type="PROSITE" id="PS50887"/>
    </source>
</evidence>
<dbReference type="PANTHER" id="PTHR45138">
    <property type="entry name" value="REGULATORY COMPONENTS OF SENSORY TRANSDUCTION SYSTEM"/>
    <property type="match status" value="1"/>
</dbReference>
<sequence length="263" mass="27692">MARQVKNAGVEAAVAKDAAETYELSREALAAALPDLSDVTADLVGWASATQAHERAGLSLPRARRVLAAALGVPDAALGRMRDEDVGRAVDRLRALVDQCARLAGQVTVDELTGALRRGAGMAALQREIDRSRRIAGKGLVVIFVDVDGLKAVNDSAGHAAGDERLRATVAAMRDRLRSYDLIIRYGGDEFVCVLTDSTAADAARTAATLSAHVEKQSGGTISVGIAELAAEDSVDALVKRADAALYAGRRSRSIRPVRAARR</sequence>
<comment type="caution">
    <text evidence="3">The sequence shown here is derived from an EMBL/GenBank/DDBJ whole genome shotgun (WGS) entry which is preliminary data.</text>
</comment>
<dbReference type="InterPro" id="IPR029787">
    <property type="entry name" value="Nucleotide_cyclase"/>
</dbReference>
<dbReference type="PANTHER" id="PTHR45138:SF9">
    <property type="entry name" value="DIGUANYLATE CYCLASE DGCM-RELATED"/>
    <property type="match status" value="1"/>
</dbReference>
<evidence type="ECO:0000313" key="5">
    <source>
        <dbReference type="Proteomes" id="UP000606991"/>
    </source>
</evidence>
<dbReference type="EMBL" id="QHBU01000282">
    <property type="protein sequence ID" value="PZR77776.1"/>
    <property type="molecule type" value="Genomic_DNA"/>
</dbReference>
<reference evidence="2 5" key="3">
    <citation type="submission" date="2020-10" db="EMBL/GenBank/DDBJ databases">
        <title>Ca. Dormibacterota MAGs.</title>
        <authorList>
            <person name="Montgomery K."/>
        </authorList>
    </citation>
    <scope>NUCLEOTIDE SEQUENCE [LARGE SCALE GENOMIC DNA]</scope>
    <source>
        <strain evidence="2">SC8812_S17_18</strain>
    </source>
</reference>
<dbReference type="CDD" id="cd01949">
    <property type="entry name" value="GGDEF"/>
    <property type="match status" value="1"/>
</dbReference>
<dbReference type="Gene3D" id="3.30.70.270">
    <property type="match status" value="1"/>
</dbReference>
<dbReference type="NCBIfam" id="TIGR00254">
    <property type="entry name" value="GGDEF"/>
    <property type="match status" value="1"/>
</dbReference>
<dbReference type="SMART" id="SM00267">
    <property type="entry name" value="GGDEF"/>
    <property type="match status" value="1"/>
</dbReference>
<evidence type="ECO:0000313" key="3">
    <source>
        <dbReference type="EMBL" id="PZR77776.1"/>
    </source>
</evidence>
<dbReference type="EMBL" id="JAEKNS010000131">
    <property type="protein sequence ID" value="MBJ7595695.1"/>
    <property type="molecule type" value="Genomic_DNA"/>
</dbReference>
<dbReference type="Pfam" id="PF00990">
    <property type="entry name" value="GGDEF"/>
    <property type="match status" value="1"/>
</dbReference>
<organism evidence="3 4">
    <name type="scientific">Candidatus Aeolococcus gillhamiae</name>
    <dbReference type="NCBI Taxonomy" id="3127015"/>
    <lineage>
        <taxon>Bacteria</taxon>
        <taxon>Bacillati</taxon>
        <taxon>Candidatus Dormiibacterota</taxon>
        <taxon>Candidatus Dormibacteria</taxon>
        <taxon>Candidatus Aeolococcales</taxon>
        <taxon>Candidatus Aeolococcaceae</taxon>
        <taxon>Candidatus Aeolococcus</taxon>
    </lineage>
</organism>
<accession>A0A934K4P4</accession>
<proteinExistence type="predicted"/>
<evidence type="ECO:0000313" key="2">
    <source>
        <dbReference type="EMBL" id="MBJ7595695.1"/>
    </source>
</evidence>
<reference evidence="3 4" key="1">
    <citation type="journal article" date="2017" name="Nature">
        <title>Atmospheric trace gases support primary production in Antarctic desert surface soil.</title>
        <authorList>
            <person name="Ji M."/>
            <person name="Greening C."/>
            <person name="Vanwonterghem I."/>
            <person name="Carere C.R."/>
            <person name="Bay S.K."/>
            <person name="Steen J.A."/>
            <person name="Montgomery K."/>
            <person name="Lines T."/>
            <person name="Beardall J."/>
            <person name="van Dorst J."/>
            <person name="Snape I."/>
            <person name="Stott M.B."/>
            <person name="Hugenholtz P."/>
            <person name="Ferrari B.C."/>
        </authorList>
    </citation>
    <scope>NUCLEOTIDE SEQUENCE [LARGE SCALE GENOMIC DNA]</scope>
    <source>
        <strain evidence="3">RRmetagenome_bin12</strain>
    </source>
</reference>
<dbReference type="RefSeq" id="WP_337313037.1">
    <property type="nucleotide sequence ID" value="NZ_JAEKNS010000131.1"/>
</dbReference>
<dbReference type="Proteomes" id="UP000248724">
    <property type="component" value="Unassembled WGS sequence"/>
</dbReference>
<reference evidence="3" key="2">
    <citation type="submission" date="2018-05" db="EMBL/GenBank/DDBJ databases">
        <authorList>
            <person name="Ferrari B."/>
        </authorList>
    </citation>
    <scope>NUCLEOTIDE SEQUENCE</scope>
    <source>
        <strain evidence="3">RRmetagenome_bin12</strain>
    </source>
</reference>
<dbReference type="AlphaFoldDB" id="A0A2W5Z517"/>
<dbReference type="InterPro" id="IPR000160">
    <property type="entry name" value="GGDEF_dom"/>
</dbReference>
<evidence type="ECO:0000313" key="4">
    <source>
        <dbReference type="Proteomes" id="UP000248724"/>
    </source>
</evidence>
<name>A0A2W5Z517_9BACT</name>
<feature type="domain" description="GGDEF" evidence="1">
    <location>
        <begin position="138"/>
        <end position="263"/>
    </location>
</feature>
<dbReference type="SUPFAM" id="SSF55073">
    <property type="entry name" value="Nucleotide cyclase"/>
    <property type="match status" value="1"/>
</dbReference>
<dbReference type="Proteomes" id="UP000606991">
    <property type="component" value="Unassembled WGS sequence"/>
</dbReference>
<protein>
    <submittedName>
        <fullName evidence="2">GGDEF domain-containing protein</fullName>
    </submittedName>
</protein>